<gene>
    <name evidence="1" type="ORF">PL921460046</name>
</gene>
<dbReference type="OrthoDB" id="161705at2"/>
<evidence type="ECO:0008006" key="3">
    <source>
        <dbReference type="Google" id="ProtNLM"/>
    </source>
</evidence>
<dbReference type="AlphaFoldDB" id="A0A1J1LQV2"/>
<keyword evidence="2" id="KW-1185">Reference proteome</keyword>
<evidence type="ECO:0000313" key="2">
    <source>
        <dbReference type="Proteomes" id="UP000184315"/>
    </source>
</evidence>
<name>A0A1J1LQV2_9CYAN</name>
<proteinExistence type="predicted"/>
<dbReference type="EMBL" id="CZDF01000166">
    <property type="protein sequence ID" value="CUR33937.1"/>
    <property type="molecule type" value="Genomic_DNA"/>
</dbReference>
<dbReference type="STRING" id="671072.PL921460046"/>
<reference evidence="2" key="1">
    <citation type="submission" date="2015-10" db="EMBL/GenBank/DDBJ databases">
        <authorList>
            <person name="Regsiter A."/>
            <person name="william w."/>
        </authorList>
    </citation>
    <scope>NUCLEOTIDE SEQUENCE [LARGE SCALE GENOMIC DNA]</scope>
</reference>
<dbReference type="RefSeq" id="WP_072716982.1">
    <property type="nucleotide sequence ID" value="NZ_LN889762.1"/>
</dbReference>
<sequence>MPMNPKDYPPNWKVIALEVKEAANWICENCHRPCRRQGESKREFRNRIAVWHQIEFDDKPQRFTLTVAHLNHTPMDCDRSNLKAWCSVCHCTYDLKQLNLKKYLKRERNGQLSLFSETANP</sequence>
<organism evidence="1 2">
    <name type="scientific">Planktothrix tepida PCC 9214</name>
    <dbReference type="NCBI Taxonomy" id="671072"/>
    <lineage>
        <taxon>Bacteria</taxon>
        <taxon>Bacillati</taxon>
        <taxon>Cyanobacteriota</taxon>
        <taxon>Cyanophyceae</taxon>
        <taxon>Oscillatoriophycideae</taxon>
        <taxon>Oscillatoriales</taxon>
        <taxon>Microcoleaceae</taxon>
        <taxon>Planktothrix</taxon>
    </lineage>
</organism>
<protein>
    <recommendedName>
        <fullName evidence="3">HNH endonuclease</fullName>
    </recommendedName>
</protein>
<accession>A0A1J1LQV2</accession>
<dbReference type="Proteomes" id="UP000184315">
    <property type="component" value="Unassembled WGS sequence"/>
</dbReference>
<evidence type="ECO:0000313" key="1">
    <source>
        <dbReference type="EMBL" id="CUR33937.1"/>
    </source>
</evidence>